<evidence type="ECO:0000256" key="2">
    <source>
        <dbReference type="ARBA" id="ARBA00022980"/>
    </source>
</evidence>
<dbReference type="SUPFAM" id="SSF57184">
    <property type="entry name" value="Growth factor receptor domain"/>
    <property type="match status" value="2"/>
</dbReference>
<dbReference type="GO" id="GO:0005840">
    <property type="term" value="C:ribosome"/>
    <property type="evidence" value="ECO:0007669"/>
    <property type="project" value="UniProtKB-KW"/>
</dbReference>
<keyword evidence="4" id="KW-0175">Coiled coil</keyword>
<dbReference type="Proteomes" id="UP000438429">
    <property type="component" value="Unassembled WGS sequence"/>
</dbReference>
<dbReference type="InterPro" id="IPR039341">
    <property type="entry name" value="CFAP99"/>
</dbReference>
<reference evidence="7 8" key="1">
    <citation type="submission" date="2019-06" db="EMBL/GenBank/DDBJ databases">
        <title>Draft genomes of female and male turbot (Scophthalmus maximus).</title>
        <authorList>
            <person name="Xu H."/>
            <person name="Xu X.-W."/>
            <person name="Shao C."/>
            <person name="Chen S."/>
        </authorList>
    </citation>
    <scope>NUCLEOTIDE SEQUENCE [LARGE SCALE GENOMIC DNA]</scope>
    <source>
        <strain evidence="7">Ysfricsl-2016a</strain>
        <tissue evidence="7">Blood</tissue>
    </source>
</reference>
<comment type="similarity">
    <text evidence="1">Belongs to the bacterial ribosomal protein bL35 family.</text>
</comment>
<dbReference type="PANTHER" id="PTHR34649">
    <property type="entry name" value="CILIA- AND FLAGELLA-ASSOCIATED PROTEIN 99"/>
    <property type="match status" value="1"/>
</dbReference>
<keyword evidence="3" id="KW-0687">Ribonucleoprotein</keyword>
<evidence type="ECO:0000256" key="1">
    <source>
        <dbReference type="ARBA" id="ARBA00006598"/>
    </source>
</evidence>
<dbReference type="GO" id="GO:0006412">
    <property type="term" value="P:translation"/>
    <property type="evidence" value="ECO:0007669"/>
    <property type="project" value="InterPro"/>
</dbReference>
<dbReference type="InterPro" id="IPR009030">
    <property type="entry name" value="Growth_fac_rcpt_cys_sf"/>
</dbReference>
<evidence type="ECO:0000259" key="6">
    <source>
        <dbReference type="Pfam" id="PF07699"/>
    </source>
</evidence>
<keyword evidence="5" id="KW-1133">Transmembrane helix</keyword>
<dbReference type="AlphaFoldDB" id="A0A6A4TL94"/>
<evidence type="ECO:0000313" key="8">
    <source>
        <dbReference type="Proteomes" id="UP000438429"/>
    </source>
</evidence>
<feature type="coiled-coil region" evidence="4">
    <location>
        <begin position="433"/>
        <end position="479"/>
    </location>
</feature>
<dbReference type="Pfam" id="PF01632">
    <property type="entry name" value="Ribosomal_L35p"/>
    <property type="match status" value="1"/>
</dbReference>
<dbReference type="PANTHER" id="PTHR34649:SF1">
    <property type="entry name" value="CILIA- AND FLAGELLA-ASSOCIATED PROTEIN 99"/>
    <property type="match status" value="1"/>
</dbReference>
<accession>A0A6A4TL94</accession>
<dbReference type="SUPFAM" id="SSF143034">
    <property type="entry name" value="L35p-like"/>
    <property type="match status" value="1"/>
</dbReference>
<evidence type="ECO:0000256" key="4">
    <source>
        <dbReference type="SAM" id="Coils"/>
    </source>
</evidence>
<gene>
    <name evidence="7" type="ORF">F2P81_003538</name>
</gene>
<dbReference type="GO" id="GO:0003735">
    <property type="term" value="F:structural constituent of ribosome"/>
    <property type="evidence" value="ECO:0007669"/>
    <property type="project" value="InterPro"/>
</dbReference>
<organism evidence="7 8">
    <name type="scientific">Scophthalmus maximus</name>
    <name type="common">Turbot</name>
    <name type="synonym">Psetta maxima</name>
    <dbReference type="NCBI Taxonomy" id="52904"/>
    <lineage>
        <taxon>Eukaryota</taxon>
        <taxon>Metazoa</taxon>
        <taxon>Chordata</taxon>
        <taxon>Craniata</taxon>
        <taxon>Vertebrata</taxon>
        <taxon>Euteleostomi</taxon>
        <taxon>Actinopterygii</taxon>
        <taxon>Neopterygii</taxon>
        <taxon>Teleostei</taxon>
        <taxon>Neoteleostei</taxon>
        <taxon>Acanthomorphata</taxon>
        <taxon>Carangaria</taxon>
        <taxon>Pleuronectiformes</taxon>
        <taxon>Pleuronectoidei</taxon>
        <taxon>Scophthalmidae</taxon>
        <taxon>Scophthalmus</taxon>
    </lineage>
</organism>
<evidence type="ECO:0000313" key="7">
    <source>
        <dbReference type="EMBL" id="KAF0044380.1"/>
    </source>
</evidence>
<dbReference type="InterPro" id="IPR021137">
    <property type="entry name" value="Ribosomal_bL35-like"/>
</dbReference>
<keyword evidence="5" id="KW-0472">Membrane</keyword>
<feature type="domain" description="Tyrosine-protein kinase ephrin type A/B receptor-like" evidence="6">
    <location>
        <begin position="612"/>
        <end position="640"/>
    </location>
</feature>
<dbReference type="EMBL" id="VEVO01000003">
    <property type="protein sequence ID" value="KAF0044380.1"/>
    <property type="molecule type" value="Genomic_DNA"/>
</dbReference>
<evidence type="ECO:0000256" key="5">
    <source>
        <dbReference type="SAM" id="Phobius"/>
    </source>
</evidence>
<dbReference type="GO" id="GO:1990904">
    <property type="term" value="C:ribonucleoprotein complex"/>
    <property type="evidence" value="ECO:0007669"/>
    <property type="project" value="UniProtKB-KW"/>
</dbReference>
<dbReference type="Pfam" id="PF07699">
    <property type="entry name" value="Ephrin_rec_like"/>
    <property type="match status" value="1"/>
</dbReference>
<protein>
    <recommendedName>
        <fullName evidence="6">Tyrosine-protein kinase ephrin type A/B receptor-like domain-containing protein</fullName>
    </recommendedName>
</protein>
<keyword evidence="5" id="KW-0812">Transmembrane</keyword>
<comment type="caution">
    <text evidence="7">The sequence shown here is derived from an EMBL/GenBank/DDBJ whole genome shotgun (WGS) entry which is preliminary data.</text>
</comment>
<feature type="transmembrane region" description="Helical" evidence="5">
    <location>
        <begin position="793"/>
        <end position="817"/>
    </location>
</feature>
<evidence type="ECO:0000256" key="3">
    <source>
        <dbReference type="ARBA" id="ARBA00023274"/>
    </source>
</evidence>
<dbReference type="InterPro" id="IPR011641">
    <property type="entry name" value="Tyr-kin_ephrin_A/B_rcpt-like"/>
</dbReference>
<proteinExistence type="inferred from homology"/>
<dbReference type="InterPro" id="IPR037229">
    <property type="entry name" value="Ribosomal_bL35_sf"/>
</dbReference>
<dbReference type="SMART" id="SM01411">
    <property type="entry name" value="Ephrin_rec_like"/>
    <property type="match status" value="3"/>
</dbReference>
<dbReference type="Gene3D" id="2.10.50.10">
    <property type="entry name" value="Tumor Necrosis Factor Receptor, subunit A, domain 2"/>
    <property type="match status" value="3"/>
</dbReference>
<sequence>MRAQYKMALSYGSLVKEAIVLLDKFSAGRQCLDDFIEDASKDLQNMDAPQKKFILDVVSGCGEHKNVLDVVVNVFYGQKGRWLSRGDRSQFVIICYLATFVLHDIGLQHFSNIVKSLDGKKMYMFLNFFFTNLTIWIQEEWNNIYDAAYVEEQWIGPLLRWRPDIDVLMGQLSVRITGGSRVKKAPIKTTEPQEFCLTKPKPRPLPMPELIPQQEKCKPELLYEANVKQFRCGNPQKSEHSKRVMSQIKEDRDAKLQFNSFQSSGLPPSNKWQQEMREKDLLEELVKIEHRHRDGCISYKEAAMARTHLMERKQKTAQLKKEETAQLMRRYAEELLQEEKELRDLVQQVAEGHKNSKAAKEKLHEFKQSIVKEVAEQSRALLRQALEEAQAELSRKFEIIREIRAIESIPHSRVNDFDDTETARHQLLGEMSLAELKERLALLKDVQQTEQQEKREQILEEKQSKKQLLLEQMDTINLRTRALAQATAVRKEERKTRLQQTVSLRQTVLKDPTLMAQQKKLEEQQKEWQRLKQIKSLVGSQTTLTPAVIDTTPVENVTSLTLTPVILSSTTPGCFAFNTSTCEPCAPGSQYDNNTLLCACCSDPGLCLFPGACLACTRGFYQPLAGQQQCLPCSKGFYTNPLCHPCPSGSFNNNTGLDSCTSCSPGFFSSQVSSTSCSPCALGSFCNASGCSHCQICPGGKEALQTAAKDCTPCRPGMHKASHQTMCQICGSGSFQIHWGQESCDVCPENHYCPSPDVNPILCPSDAFCPEGSLSPGYCMETFFRKAGDTCELAPVTIALLVIGGGVALLFIILMILRRRRDTDGELAVARAPLLCKERPQGRYYGIPCDAEPVYAGWLPYLRQRSRRNMAAALAKRVSGLLGPLSASLRAGTPQLRQLSSLIRPLPLYGSATAAVRAPLRATVWQTARYDILQRVSALVPSLTPQPSRSLTYYSLKKAKRKTVKSVTDRFMRLHCGLWIRRKAGHKKKLWKKGPARRKRLREFVFCNKSQSKLFDKMTTSFWKRRNWYVNDPYQKYHDRVNLKL</sequence>
<name>A0A6A4TL94_SCOMX</name>
<keyword evidence="2" id="KW-0689">Ribosomal protein</keyword>
<feature type="coiled-coil region" evidence="4">
    <location>
        <begin position="321"/>
        <end position="348"/>
    </location>
</feature>